<sequence>MTSTPPRTPRVSRGLALAALCALALTACGTEGAGNSSAAGAGAGAGTTRVSNPVPSAAPTPAVTPTAPRPDPADDPALTPEQQAAELALMQLALTVAEPCADAAPPVPPPTSDEPVPPSQPGTAEQPPVPAPAPGTSDTQVPVEEPEPSTESSWNFERARQEVELSDVEKCAAPLHGKRVTAALDAGTPPTPAAVTKALHKIGYDVPHRLDGPHQKNGAVDFTLDLRFMGGQLCLSAHFDGTRTTLTPYGASPDVYCTDVKRRP</sequence>
<evidence type="ECO:0000313" key="4">
    <source>
        <dbReference type="Proteomes" id="UP001600424"/>
    </source>
</evidence>
<name>A0ABW6ITH9_STRWE</name>
<keyword evidence="2" id="KW-0732">Signal</keyword>
<accession>A0ABW6ITH9</accession>
<feature type="compositionally biased region" description="Low complexity" evidence="1">
    <location>
        <begin position="53"/>
        <end position="66"/>
    </location>
</feature>
<dbReference type="RefSeq" id="WP_386249776.1">
    <property type="nucleotide sequence ID" value="NZ_JBHTRV010000005.1"/>
</dbReference>
<feature type="signal peptide" evidence="2">
    <location>
        <begin position="1"/>
        <end position="29"/>
    </location>
</feature>
<dbReference type="EMBL" id="JBHTRV010000005">
    <property type="protein sequence ID" value="MFE5979929.1"/>
    <property type="molecule type" value="Genomic_DNA"/>
</dbReference>
<protein>
    <submittedName>
        <fullName evidence="3">Uncharacterized protein</fullName>
    </submittedName>
</protein>
<dbReference type="Proteomes" id="UP001600424">
    <property type="component" value="Unassembled WGS sequence"/>
</dbReference>
<feature type="region of interest" description="Disordered" evidence="1">
    <location>
        <begin position="101"/>
        <end position="155"/>
    </location>
</feature>
<keyword evidence="4" id="KW-1185">Reference proteome</keyword>
<evidence type="ECO:0000256" key="1">
    <source>
        <dbReference type="SAM" id="MobiDB-lite"/>
    </source>
</evidence>
<feature type="chain" id="PRO_5045105032" evidence="2">
    <location>
        <begin position="30"/>
        <end position="264"/>
    </location>
</feature>
<dbReference type="PROSITE" id="PS51257">
    <property type="entry name" value="PROKAR_LIPOPROTEIN"/>
    <property type="match status" value="1"/>
</dbReference>
<proteinExistence type="predicted"/>
<feature type="compositionally biased region" description="Low complexity" evidence="1">
    <location>
        <begin position="31"/>
        <end position="40"/>
    </location>
</feature>
<evidence type="ECO:0000313" key="3">
    <source>
        <dbReference type="EMBL" id="MFE5979929.1"/>
    </source>
</evidence>
<comment type="caution">
    <text evidence="3">The sequence shown here is derived from an EMBL/GenBank/DDBJ whole genome shotgun (WGS) entry which is preliminary data.</text>
</comment>
<reference evidence="3 4" key="1">
    <citation type="submission" date="2024-09" db="EMBL/GenBank/DDBJ databases">
        <title>The Natural Products Discovery Center: Release of the First 8490 Sequenced Strains for Exploring Actinobacteria Biosynthetic Diversity.</title>
        <authorList>
            <person name="Kalkreuter E."/>
            <person name="Kautsar S.A."/>
            <person name="Yang D."/>
            <person name="Bader C.D."/>
            <person name="Teijaro C.N."/>
            <person name="Fluegel L."/>
            <person name="Davis C.M."/>
            <person name="Simpson J.R."/>
            <person name="Lauterbach L."/>
            <person name="Steele A.D."/>
            <person name="Gui C."/>
            <person name="Meng S."/>
            <person name="Li G."/>
            <person name="Viehrig K."/>
            <person name="Ye F."/>
            <person name="Su P."/>
            <person name="Kiefer A.F."/>
            <person name="Nichols A."/>
            <person name="Cepeda A.J."/>
            <person name="Yan W."/>
            <person name="Fan B."/>
            <person name="Jiang Y."/>
            <person name="Adhikari A."/>
            <person name="Zheng C.-J."/>
            <person name="Schuster L."/>
            <person name="Cowan T.M."/>
            <person name="Smanski M.J."/>
            <person name="Chevrette M.G."/>
            <person name="De Carvalho L.P.S."/>
            <person name="Shen B."/>
        </authorList>
    </citation>
    <scope>NUCLEOTIDE SEQUENCE [LARGE SCALE GENOMIC DNA]</scope>
    <source>
        <strain evidence="3 4">NPDC056472</strain>
    </source>
</reference>
<gene>
    <name evidence="3" type="ORF">ACFQ63_09475</name>
</gene>
<organism evidence="3 4">
    <name type="scientific">Streptomyces wedmorensis</name>
    <dbReference type="NCBI Taxonomy" id="43759"/>
    <lineage>
        <taxon>Bacteria</taxon>
        <taxon>Bacillati</taxon>
        <taxon>Actinomycetota</taxon>
        <taxon>Actinomycetes</taxon>
        <taxon>Kitasatosporales</taxon>
        <taxon>Streptomycetaceae</taxon>
        <taxon>Streptomyces</taxon>
    </lineage>
</organism>
<feature type="compositionally biased region" description="Pro residues" evidence="1">
    <location>
        <begin position="105"/>
        <end position="120"/>
    </location>
</feature>
<evidence type="ECO:0000256" key="2">
    <source>
        <dbReference type="SAM" id="SignalP"/>
    </source>
</evidence>
<feature type="region of interest" description="Disordered" evidence="1">
    <location>
        <begin position="31"/>
        <end position="83"/>
    </location>
</feature>